<dbReference type="InterPro" id="IPR001638">
    <property type="entry name" value="Solute-binding_3/MltF_N"/>
</dbReference>
<keyword evidence="5" id="KW-1185">Reference proteome</keyword>
<dbReference type="EMBL" id="FUXL01000010">
    <property type="protein sequence ID" value="SKA27083.1"/>
    <property type="molecule type" value="Genomic_DNA"/>
</dbReference>
<dbReference type="STRING" id="1365950.SAMN05428963_110153"/>
<feature type="domain" description="Solute-binding protein family 3/N-terminal" evidence="3">
    <location>
        <begin position="29"/>
        <end position="250"/>
    </location>
</feature>
<feature type="chain" id="PRO_5012346050" evidence="2">
    <location>
        <begin position="26"/>
        <end position="282"/>
    </location>
</feature>
<name>A0A1T4SG02_9HYPH</name>
<protein>
    <submittedName>
        <fullName evidence="4">Amino acid ABC transporter substrate-binding protein, PAAT family</fullName>
    </submittedName>
</protein>
<gene>
    <name evidence="4" type="ORF">SAMN05428963_110153</name>
</gene>
<reference evidence="4 5" key="1">
    <citation type="submission" date="2017-02" db="EMBL/GenBank/DDBJ databases">
        <authorList>
            <person name="Peterson S.W."/>
        </authorList>
    </citation>
    <scope>NUCLEOTIDE SEQUENCE [LARGE SCALE GENOMIC DNA]</scope>
    <source>
        <strain evidence="4 5">USBA 369</strain>
    </source>
</reference>
<dbReference type="Gene3D" id="3.40.190.10">
    <property type="entry name" value="Periplasmic binding protein-like II"/>
    <property type="match status" value="2"/>
</dbReference>
<evidence type="ECO:0000313" key="4">
    <source>
        <dbReference type="EMBL" id="SKA27083.1"/>
    </source>
</evidence>
<evidence type="ECO:0000313" key="5">
    <source>
        <dbReference type="Proteomes" id="UP000190135"/>
    </source>
</evidence>
<dbReference type="SMART" id="SM00062">
    <property type="entry name" value="PBPb"/>
    <property type="match status" value="1"/>
</dbReference>
<dbReference type="CDD" id="cd13626">
    <property type="entry name" value="PBP2_Cystine_like"/>
    <property type="match status" value="1"/>
</dbReference>
<evidence type="ECO:0000256" key="1">
    <source>
        <dbReference type="ARBA" id="ARBA00022729"/>
    </source>
</evidence>
<dbReference type="PANTHER" id="PTHR35936:SF19">
    <property type="entry name" value="AMINO-ACID-BINDING PROTEIN YXEM-RELATED"/>
    <property type="match status" value="1"/>
</dbReference>
<sequence>MASAHRSFLVLTALLTALASSAATAEDRTFHVGLDGTFAPHAMPTMSGGVEGFNVDLANEIGKRLGAKMEITATQFSGLIPGLQAGTFDFLAAPTTITPERAENLLFTEGYLDTDFQLVVKADGPQIDDLSELKGKTIAVNKGSAYDSWARGLEEKIGWKVESYGTNSDAIQAVLTGRAAANVAGNTVSAWAVKKNPALKLSYLHKTGLVWGMPFRKDSVDLRNEVERAIECMKIDGTMKAMSEKWFGVTPEEGSTAITPIKGYGQPGFPGYVEDDHTPACK</sequence>
<organism evidence="4 5">
    <name type="scientific">Consotaella salsifontis</name>
    <dbReference type="NCBI Taxonomy" id="1365950"/>
    <lineage>
        <taxon>Bacteria</taxon>
        <taxon>Pseudomonadati</taxon>
        <taxon>Pseudomonadota</taxon>
        <taxon>Alphaproteobacteria</taxon>
        <taxon>Hyphomicrobiales</taxon>
        <taxon>Aurantimonadaceae</taxon>
        <taxon>Consotaella</taxon>
    </lineage>
</organism>
<feature type="signal peptide" evidence="2">
    <location>
        <begin position="1"/>
        <end position="25"/>
    </location>
</feature>
<keyword evidence="1 2" id="KW-0732">Signal</keyword>
<dbReference type="Proteomes" id="UP000190135">
    <property type="component" value="Unassembled WGS sequence"/>
</dbReference>
<dbReference type="RefSeq" id="WP_078709251.1">
    <property type="nucleotide sequence ID" value="NZ_FUXL01000010.1"/>
</dbReference>
<evidence type="ECO:0000256" key="2">
    <source>
        <dbReference type="SAM" id="SignalP"/>
    </source>
</evidence>
<dbReference type="AlphaFoldDB" id="A0A1T4SG02"/>
<evidence type="ECO:0000259" key="3">
    <source>
        <dbReference type="SMART" id="SM00062"/>
    </source>
</evidence>
<dbReference type="SUPFAM" id="SSF53850">
    <property type="entry name" value="Periplasmic binding protein-like II"/>
    <property type="match status" value="1"/>
</dbReference>
<dbReference type="PANTHER" id="PTHR35936">
    <property type="entry name" value="MEMBRANE-BOUND LYTIC MUREIN TRANSGLYCOSYLASE F"/>
    <property type="match status" value="1"/>
</dbReference>
<accession>A0A1T4SG02</accession>
<dbReference type="OrthoDB" id="9814231at2"/>
<dbReference type="Pfam" id="PF00497">
    <property type="entry name" value="SBP_bac_3"/>
    <property type="match status" value="1"/>
</dbReference>
<proteinExistence type="predicted"/>